<dbReference type="InterPro" id="IPR022761">
    <property type="entry name" value="Fumarate_lyase_N"/>
</dbReference>
<dbReference type="PANTHER" id="PTHR43814">
    <property type="entry name" value="ARGININOSUCCINATE LYASE"/>
    <property type="match status" value="1"/>
</dbReference>
<evidence type="ECO:0000313" key="9">
    <source>
        <dbReference type="Proteomes" id="UP000249396"/>
    </source>
</evidence>
<proteinExistence type="inferred from homology"/>
<gene>
    <name evidence="8" type="ORF">DM484_27105</name>
</gene>
<dbReference type="InterPro" id="IPR000362">
    <property type="entry name" value="Fumarate_lyase_fam"/>
</dbReference>
<feature type="domain" description="Argininosuccinate lyase C-terminal" evidence="7">
    <location>
        <begin position="371"/>
        <end position="444"/>
    </location>
</feature>
<dbReference type="GO" id="GO:0004056">
    <property type="term" value="F:argininosuccinate lyase activity"/>
    <property type="evidence" value="ECO:0007669"/>
    <property type="project" value="UniProtKB-EC"/>
</dbReference>
<accession>A0A2W4QTD3</accession>
<dbReference type="Gene3D" id="1.20.200.10">
    <property type="entry name" value="Fumarase/aspartase (Central domain)"/>
    <property type="match status" value="1"/>
</dbReference>
<dbReference type="Proteomes" id="UP000249396">
    <property type="component" value="Unassembled WGS sequence"/>
</dbReference>
<dbReference type="InterPro" id="IPR029419">
    <property type="entry name" value="Arg_succ_lyase_C"/>
</dbReference>
<reference evidence="8 9" key="1">
    <citation type="journal article" date="2018" name="Aquat. Microb. Ecol.">
        <title>Gammaproteobacterial methanotrophs dominate.</title>
        <authorList>
            <person name="Rissanen A.J."/>
            <person name="Saarenheimo J."/>
            <person name="Tiirola M."/>
            <person name="Peura S."/>
            <person name="Aalto S.L."/>
            <person name="Karvinen A."/>
            <person name="Nykanen H."/>
        </authorList>
    </citation>
    <scope>NUCLEOTIDE SEQUENCE [LARGE SCALE GENOMIC DNA]</scope>
    <source>
        <strain evidence="8">AMbin10</strain>
    </source>
</reference>
<sequence>MSTNSRQDTVLEVGGRLAHGPSDKLIQTAFKQELDDQAPLFAAMGWVDIAHTLVLIDAGIVPSEPGRELLAALSKLQDHPADFIPDPALGDLYTNREAWLAGQTQASTWLGAGRARREATTTAFLMKLRESLLGLAQALTAAGLAFTDRAEELRTALMPDYTYLLAAQPTSFGHYLLGFVYPMLRDLERIRALYARVNLSPAGCGSTNGSRLPQDRERLCELLGFDGLVTHARDAMWQADLPIEAAATLTAILVNLDRLAEDLQIFSTEEFGLVELDDCHARASKIMPQKKNPFALTHVRGLANRMIGILATSAASGRTSSGQSDNRLAPYGMIPRAVEDTQGAVELMGEVASLLSFNTQRGRARMDDGSALATDLADVLVLKCGLDFRQAHRLIGYLTRQMLSQGGLNRLTPGQLAEAAERVLSRKLEISLSALQNALDPDAALAARITQGGAAPEPMATMLEECEQALMATERWVSTCSARLRISEESLIRMTIEYLR</sequence>
<dbReference type="GO" id="GO:0005829">
    <property type="term" value="C:cytosol"/>
    <property type="evidence" value="ECO:0007669"/>
    <property type="project" value="TreeGrafter"/>
</dbReference>
<dbReference type="Gene3D" id="1.10.275.10">
    <property type="entry name" value="Fumarase/aspartase (N-terminal domain)"/>
    <property type="match status" value="1"/>
</dbReference>
<evidence type="ECO:0000256" key="1">
    <source>
        <dbReference type="ARBA" id="ARBA00000985"/>
    </source>
</evidence>
<comment type="pathway">
    <text evidence="2">Amino-acid biosynthesis; L-arginine biosynthesis; L-arginine from L-ornithine and carbamoyl phosphate: step 3/3.</text>
</comment>
<comment type="catalytic activity">
    <reaction evidence="1">
        <text>2-(N(omega)-L-arginino)succinate = fumarate + L-arginine</text>
        <dbReference type="Rhea" id="RHEA:24020"/>
        <dbReference type="ChEBI" id="CHEBI:29806"/>
        <dbReference type="ChEBI" id="CHEBI:32682"/>
        <dbReference type="ChEBI" id="CHEBI:57472"/>
        <dbReference type="EC" id="4.3.2.1"/>
    </reaction>
</comment>
<dbReference type="PRINTS" id="PR00145">
    <property type="entry name" value="ARGSUCLYASE"/>
</dbReference>
<dbReference type="Pfam" id="PF00206">
    <property type="entry name" value="Lyase_1"/>
    <property type="match status" value="1"/>
</dbReference>
<keyword evidence="8" id="KW-0456">Lyase</keyword>
<dbReference type="Pfam" id="PF14698">
    <property type="entry name" value="ASL_C2"/>
    <property type="match status" value="1"/>
</dbReference>
<dbReference type="SUPFAM" id="SSF48557">
    <property type="entry name" value="L-aspartase-like"/>
    <property type="match status" value="1"/>
</dbReference>
<dbReference type="UniPathway" id="UPA00068">
    <property type="reaction ID" value="UER00114"/>
</dbReference>
<evidence type="ECO:0000256" key="4">
    <source>
        <dbReference type="ARBA" id="ARBA00012338"/>
    </source>
</evidence>
<organism evidence="8 9">
    <name type="scientific">Candidatus Methylumidiphilus alinenensis</name>
    <dbReference type="NCBI Taxonomy" id="2202197"/>
    <lineage>
        <taxon>Bacteria</taxon>
        <taxon>Pseudomonadati</taxon>
        <taxon>Pseudomonadota</taxon>
        <taxon>Gammaproteobacteria</taxon>
        <taxon>Methylococcales</taxon>
        <taxon>Candidatus Methylumidiphilus</taxon>
    </lineage>
</organism>
<evidence type="ECO:0000259" key="7">
    <source>
        <dbReference type="Pfam" id="PF14698"/>
    </source>
</evidence>
<dbReference type="InterPro" id="IPR009049">
    <property type="entry name" value="Argininosuccinate_lyase"/>
</dbReference>
<dbReference type="InterPro" id="IPR008948">
    <property type="entry name" value="L-Aspartase-like"/>
</dbReference>
<evidence type="ECO:0000259" key="6">
    <source>
        <dbReference type="Pfam" id="PF00206"/>
    </source>
</evidence>
<dbReference type="AlphaFoldDB" id="A0A2W4QTD3"/>
<protein>
    <recommendedName>
        <fullName evidence="4">argininosuccinate lyase</fullName>
        <ecNumber evidence="4">4.3.2.1</ecNumber>
    </recommendedName>
</protein>
<dbReference type="EC" id="4.3.2.1" evidence="4"/>
<dbReference type="Gene3D" id="1.10.40.30">
    <property type="entry name" value="Fumarase/aspartase (C-terminal domain)"/>
    <property type="match status" value="1"/>
</dbReference>
<dbReference type="GO" id="GO:0042450">
    <property type="term" value="P:L-arginine biosynthetic process via ornithine"/>
    <property type="evidence" value="ECO:0007669"/>
    <property type="project" value="InterPro"/>
</dbReference>
<dbReference type="PRINTS" id="PR00149">
    <property type="entry name" value="FUMRATELYASE"/>
</dbReference>
<comment type="similarity">
    <text evidence="3">In the N-terminal section; belongs to the lyase 1 family. Argininosuccinate lyase subfamily.</text>
</comment>
<dbReference type="EMBL" id="QJPH01000533">
    <property type="protein sequence ID" value="PZN71158.1"/>
    <property type="molecule type" value="Genomic_DNA"/>
</dbReference>
<evidence type="ECO:0000256" key="3">
    <source>
        <dbReference type="ARBA" id="ARBA00005552"/>
    </source>
</evidence>
<feature type="domain" description="Fumarate lyase N-terminal" evidence="6">
    <location>
        <begin position="103"/>
        <end position="308"/>
    </location>
</feature>
<evidence type="ECO:0000313" key="8">
    <source>
        <dbReference type="EMBL" id="PZN71158.1"/>
    </source>
</evidence>
<comment type="caution">
    <text evidence="8">The sequence shown here is derived from an EMBL/GenBank/DDBJ whole genome shotgun (WGS) entry which is preliminary data.</text>
</comment>
<keyword evidence="5" id="KW-0055">Arginine biosynthesis</keyword>
<evidence type="ECO:0000256" key="5">
    <source>
        <dbReference type="ARBA" id="ARBA00022571"/>
    </source>
</evidence>
<dbReference type="PANTHER" id="PTHR43814:SF1">
    <property type="entry name" value="ARGININOSUCCINATE LYASE"/>
    <property type="match status" value="1"/>
</dbReference>
<name>A0A2W4QTD3_9GAMM</name>
<keyword evidence="5" id="KW-0028">Amino-acid biosynthesis</keyword>
<evidence type="ECO:0000256" key="2">
    <source>
        <dbReference type="ARBA" id="ARBA00004941"/>
    </source>
</evidence>
<dbReference type="InterPro" id="IPR024083">
    <property type="entry name" value="Fumarase/histidase_N"/>
</dbReference>